<gene>
    <name evidence="1" type="ORF">EVAR_34290_1</name>
</gene>
<name>A0A4C1VZM1_EUMVA</name>
<organism evidence="1 2">
    <name type="scientific">Eumeta variegata</name>
    <name type="common">Bagworm moth</name>
    <name type="synonym">Eumeta japonica</name>
    <dbReference type="NCBI Taxonomy" id="151549"/>
    <lineage>
        <taxon>Eukaryota</taxon>
        <taxon>Metazoa</taxon>
        <taxon>Ecdysozoa</taxon>
        <taxon>Arthropoda</taxon>
        <taxon>Hexapoda</taxon>
        <taxon>Insecta</taxon>
        <taxon>Pterygota</taxon>
        <taxon>Neoptera</taxon>
        <taxon>Endopterygota</taxon>
        <taxon>Lepidoptera</taxon>
        <taxon>Glossata</taxon>
        <taxon>Ditrysia</taxon>
        <taxon>Tineoidea</taxon>
        <taxon>Psychidae</taxon>
        <taxon>Oiketicinae</taxon>
        <taxon>Eumeta</taxon>
    </lineage>
</organism>
<evidence type="ECO:0000313" key="1">
    <source>
        <dbReference type="EMBL" id="GBP43374.1"/>
    </source>
</evidence>
<reference evidence="1 2" key="1">
    <citation type="journal article" date="2019" name="Commun. Biol.">
        <title>The bagworm genome reveals a unique fibroin gene that provides high tensile strength.</title>
        <authorList>
            <person name="Kono N."/>
            <person name="Nakamura H."/>
            <person name="Ohtoshi R."/>
            <person name="Tomita M."/>
            <person name="Numata K."/>
            <person name="Arakawa K."/>
        </authorList>
    </citation>
    <scope>NUCLEOTIDE SEQUENCE [LARGE SCALE GENOMIC DNA]</scope>
</reference>
<proteinExistence type="predicted"/>
<protein>
    <submittedName>
        <fullName evidence="1">Uncharacterized protein</fullName>
    </submittedName>
</protein>
<evidence type="ECO:0000313" key="2">
    <source>
        <dbReference type="Proteomes" id="UP000299102"/>
    </source>
</evidence>
<comment type="caution">
    <text evidence="1">The sequence shown here is derived from an EMBL/GenBank/DDBJ whole genome shotgun (WGS) entry which is preliminary data.</text>
</comment>
<accession>A0A4C1VZM1</accession>
<dbReference type="AlphaFoldDB" id="A0A4C1VZM1"/>
<sequence>MPRVHDTHMRTQRTHITCIHRMHDTGHARWLPPDQLLRNWKELNRSFARRASSHRQTTRLTNFACSQLKNGEQNKRYLLPLPRSSVLSVLERQITVS</sequence>
<keyword evidence="2" id="KW-1185">Reference proteome</keyword>
<dbReference type="Proteomes" id="UP000299102">
    <property type="component" value="Unassembled WGS sequence"/>
</dbReference>
<dbReference type="EMBL" id="BGZK01000434">
    <property type="protein sequence ID" value="GBP43374.1"/>
    <property type="molecule type" value="Genomic_DNA"/>
</dbReference>